<dbReference type="RefSeq" id="WP_157765420.1">
    <property type="nucleotide sequence ID" value="NZ_CAMIPQ010000001.1"/>
</dbReference>
<dbReference type="Proteomes" id="UP000639004">
    <property type="component" value="Unassembled WGS sequence"/>
</dbReference>
<evidence type="ECO:0000313" key="3">
    <source>
        <dbReference type="Proteomes" id="UP000596176"/>
    </source>
</evidence>
<sequence length="47" mass="5323">MKLAVRIIISLLCLAGSAFFYLQAKHVFCQQVSFLLDPTYRCGTLGW</sequence>
<gene>
    <name evidence="1" type="ORF">JEQ07_11310</name>
    <name evidence="2" type="ORF">JKX24_00090</name>
</gene>
<accession>A0A7U0N6M2</accession>
<name>A0A7U0N6M2_SERPR</name>
<evidence type="ECO:0000313" key="2">
    <source>
        <dbReference type="EMBL" id="QQX53471.1"/>
    </source>
</evidence>
<organism evidence="2 3">
    <name type="scientific">Serratia proteamaculans</name>
    <dbReference type="NCBI Taxonomy" id="28151"/>
    <lineage>
        <taxon>Bacteria</taxon>
        <taxon>Pseudomonadati</taxon>
        <taxon>Pseudomonadota</taxon>
        <taxon>Gammaproteobacteria</taxon>
        <taxon>Enterobacterales</taxon>
        <taxon>Yersiniaceae</taxon>
        <taxon>Serratia</taxon>
    </lineage>
</organism>
<dbReference type="GeneID" id="83698854"/>
<reference evidence="2 3" key="2">
    <citation type="submission" date="2021-01" db="EMBL/GenBank/DDBJ databases">
        <title>Chromosome sequence of Serratia proteamaculans strain 94 rif-r, isolated from spoiled beef.</title>
        <authorList>
            <person name="Zaytseva Y.V."/>
            <person name="Iablokov S.N."/>
            <person name="Klyukina A."/>
        </authorList>
    </citation>
    <scope>NUCLEOTIDE SEQUENCE [LARGE SCALE GENOMIC DNA]</scope>
    <source>
        <strain evidence="2 3">94 rif-r</strain>
    </source>
</reference>
<reference evidence="1 4" key="1">
    <citation type="submission" date="2020-12" db="EMBL/GenBank/DDBJ databases">
        <title>Enhanced detection system for hospital associated transmission using whole genome sequencing surveillance.</title>
        <authorList>
            <person name="Harrison L.H."/>
            <person name="Van Tyne D."/>
            <person name="Marsh J.W."/>
            <person name="Griffith M.P."/>
            <person name="Snyder D.J."/>
            <person name="Cooper V.S."/>
            <person name="Mustapha M."/>
        </authorList>
    </citation>
    <scope>NUCLEOTIDE SEQUENCE [LARGE SCALE GENOMIC DNA]</scope>
    <source>
        <strain evidence="1 4">SER00238</strain>
    </source>
</reference>
<dbReference type="EMBL" id="CP068391">
    <property type="protein sequence ID" value="QQX53471.1"/>
    <property type="molecule type" value="Genomic_DNA"/>
</dbReference>
<proteinExistence type="predicted"/>
<keyword evidence="4" id="KW-1185">Reference proteome</keyword>
<evidence type="ECO:0000313" key="4">
    <source>
        <dbReference type="Proteomes" id="UP000639004"/>
    </source>
</evidence>
<protein>
    <submittedName>
        <fullName evidence="2">Uncharacterized protein</fullName>
    </submittedName>
</protein>
<dbReference type="Proteomes" id="UP000596176">
    <property type="component" value="Chromosome"/>
</dbReference>
<dbReference type="AlphaFoldDB" id="A0A7U0N6M2"/>
<evidence type="ECO:0000313" key="1">
    <source>
        <dbReference type="EMBL" id="MBI6180979.1"/>
    </source>
</evidence>
<dbReference type="EMBL" id="JAEHSL010000007">
    <property type="protein sequence ID" value="MBI6180979.1"/>
    <property type="molecule type" value="Genomic_DNA"/>
</dbReference>